<dbReference type="PROSITE" id="PS00535">
    <property type="entry name" value="COMPLEX1_49K"/>
    <property type="match status" value="1"/>
</dbReference>
<evidence type="ECO:0000256" key="5">
    <source>
        <dbReference type="ARBA" id="ARBA00030505"/>
    </source>
</evidence>
<evidence type="ECO:0000256" key="3">
    <source>
        <dbReference type="ARBA" id="ARBA00022967"/>
    </source>
</evidence>
<accession>A0A1Y1MKB5</accession>
<dbReference type="NCBIfam" id="TIGR01962">
    <property type="entry name" value="NuoD"/>
    <property type="match status" value="1"/>
</dbReference>
<dbReference type="Proteomes" id="UP000327044">
    <property type="component" value="Unassembled WGS sequence"/>
</dbReference>
<reference evidence="10 11" key="2">
    <citation type="journal article" date="2018" name="Elife">
        <title>Firefly genomes illuminate parallel origins of bioluminescence in beetles.</title>
        <authorList>
            <person name="Fallon T.R."/>
            <person name="Lower S.E."/>
            <person name="Chang C.H."/>
            <person name="Bessho-Uehara M."/>
            <person name="Martin G.J."/>
            <person name="Bewick A.J."/>
            <person name="Behringer M."/>
            <person name="Debat H.J."/>
            <person name="Wong I."/>
            <person name="Day J.C."/>
            <person name="Suvorov A."/>
            <person name="Silva C.J."/>
            <person name="Stanger-Hall K.F."/>
            <person name="Hall D.W."/>
            <person name="Schmitz R.J."/>
            <person name="Nelson D.R."/>
            <person name="Lewis S.M."/>
            <person name="Shigenobu S."/>
            <person name="Bybee S.M."/>
            <person name="Larracuente A.M."/>
            <person name="Oba Y."/>
            <person name="Weng J.K."/>
        </authorList>
    </citation>
    <scope>NUCLEOTIDE SEQUENCE [LARGE SCALE GENOMIC DNA]</scope>
    <source>
        <strain evidence="10">1611_PpyrPB1</strain>
        <tissue evidence="10">Whole body</tissue>
    </source>
</reference>
<dbReference type="OrthoDB" id="1009at2759"/>
<sequence>MAMSLANFAFKGPNLLPPFRQALKNSAAFLHTSKVDNAAKWYPDAEWMDQFKGPVMMPDEVTSKWMIPPWNAQIAPVEKQVKNLTLNFGPQHPAAHGVLRLVLELDGEVVKRSDPHIGLLHRGTEKLIEYKTYMQALPYFDRLDYVSMMCNEQCYSLAIEKLLNIDVPLRAKYIRTLFGEITRLLNHLMAIGTHALDIGALTPFFWLFEEREKMMEFYERVSGARMHAAYIRPGGVSMDLPMGLLDDIHDFASKFSERLDEVEDVLTTNRIWVQRTEDIGVVSAEDALNYGFSGVMLRGSGIMWDLRKVQPYDAYDLVEFDVPIGVKGDCYDRYLCRVEEMRQSLRIIDQCINQMPAGDVKTDDAKVTTPSRAEMKMSMEALIHHFKLFTQGFQVPPGSTYTAIEAPKGEFGVYLVSDGGSMPYRCKIKAPGFAHLAALDKLGKNHMLADIVAIIGTLDVVFGEIDR</sequence>
<dbReference type="FunCoup" id="A0A1Y1MKB5">
    <property type="interactions" value="1082"/>
</dbReference>
<comment type="similarity">
    <text evidence="1 7">Belongs to the complex I 49 kDa subunit family.</text>
</comment>
<feature type="domain" description="NADH-quinone oxidoreductase subunit D" evidence="8">
    <location>
        <begin position="197"/>
        <end position="467"/>
    </location>
</feature>
<dbReference type="HAMAP" id="MF_01358">
    <property type="entry name" value="NDH1_NuoD"/>
    <property type="match status" value="1"/>
</dbReference>
<keyword evidence="4 7" id="KW-0520">NAD</keyword>
<keyword evidence="2 7" id="KW-0813">Transport</keyword>
<evidence type="ECO:0000256" key="6">
    <source>
        <dbReference type="ARBA" id="ARBA00031562"/>
    </source>
</evidence>
<organism evidence="9">
    <name type="scientific">Photinus pyralis</name>
    <name type="common">Common eastern firefly</name>
    <name type="synonym">Lampyris pyralis</name>
    <dbReference type="NCBI Taxonomy" id="7054"/>
    <lineage>
        <taxon>Eukaryota</taxon>
        <taxon>Metazoa</taxon>
        <taxon>Ecdysozoa</taxon>
        <taxon>Arthropoda</taxon>
        <taxon>Hexapoda</taxon>
        <taxon>Insecta</taxon>
        <taxon>Pterygota</taxon>
        <taxon>Neoptera</taxon>
        <taxon>Endopterygota</taxon>
        <taxon>Coleoptera</taxon>
        <taxon>Polyphaga</taxon>
        <taxon>Elateriformia</taxon>
        <taxon>Elateroidea</taxon>
        <taxon>Lampyridae</taxon>
        <taxon>Lampyrinae</taxon>
        <taxon>Photinus</taxon>
    </lineage>
</organism>
<dbReference type="GO" id="GO:0051287">
    <property type="term" value="F:NAD binding"/>
    <property type="evidence" value="ECO:0007669"/>
    <property type="project" value="InterPro"/>
</dbReference>
<dbReference type="NCBIfam" id="NF004739">
    <property type="entry name" value="PRK06075.1"/>
    <property type="match status" value="1"/>
</dbReference>
<evidence type="ECO:0000256" key="2">
    <source>
        <dbReference type="ARBA" id="ARBA00022448"/>
    </source>
</evidence>
<evidence type="ECO:0000256" key="7">
    <source>
        <dbReference type="RuleBase" id="RU003685"/>
    </source>
</evidence>
<name>A0A1Y1MKB5_PHOPY</name>
<dbReference type="InterPro" id="IPR022885">
    <property type="entry name" value="NDH1_su_D/H"/>
</dbReference>
<dbReference type="Pfam" id="PF00346">
    <property type="entry name" value="Complex1_49kDa"/>
    <property type="match status" value="1"/>
</dbReference>
<dbReference type="AlphaFoldDB" id="A0A1Y1MKB5"/>
<dbReference type="SUPFAM" id="SSF56762">
    <property type="entry name" value="HydB/Nqo4-like"/>
    <property type="match status" value="1"/>
</dbReference>
<evidence type="ECO:0000313" key="11">
    <source>
        <dbReference type="Proteomes" id="UP000327044"/>
    </source>
</evidence>
<evidence type="ECO:0000313" key="9">
    <source>
        <dbReference type="EMBL" id="JAV86171.1"/>
    </source>
</evidence>
<dbReference type="InterPro" id="IPR001135">
    <property type="entry name" value="NADH_Q_OxRdtase_suD"/>
</dbReference>
<dbReference type="InterPro" id="IPR014029">
    <property type="entry name" value="NADH_UbQ_OxRdtase_49kDa_CS"/>
</dbReference>
<dbReference type="EMBL" id="GEZM01028984">
    <property type="protein sequence ID" value="JAV86171.1"/>
    <property type="molecule type" value="Transcribed_RNA"/>
</dbReference>
<proteinExistence type="inferred from homology"/>
<dbReference type="GO" id="GO:0048038">
    <property type="term" value="F:quinone binding"/>
    <property type="evidence" value="ECO:0007669"/>
    <property type="project" value="InterPro"/>
</dbReference>
<keyword evidence="11" id="KW-1185">Reference proteome</keyword>
<dbReference type="FunFam" id="1.10.645.10:FF:000005">
    <property type="entry name" value="NADH-quinone oxidoreductase subunit D"/>
    <property type="match status" value="1"/>
</dbReference>
<keyword evidence="3 7" id="KW-1278">Translocase</keyword>
<dbReference type="GO" id="GO:0016651">
    <property type="term" value="F:oxidoreductase activity, acting on NAD(P)H"/>
    <property type="evidence" value="ECO:0007669"/>
    <property type="project" value="InterPro"/>
</dbReference>
<evidence type="ECO:0000256" key="1">
    <source>
        <dbReference type="ARBA" id="ARBA00005769"/>
    </source>
</evidence>
<dbReference type="GO" id="GO:0005739">
    <property type="term" value="C:mitochondrion"/>
    <property type="evidence" value="ECO:0007669"/>
    <property type="project" value="GOC"/>
</dbReference>
<dbReference type="InterPro" id="IPR029014">
    <property type="entry name" value="NiFe-Hase_large"/>
</dbReference>
<evidence type="ECO:0000256" key="4">
    <source>
        <dbReference type="ARBA" id="ARBA00023027"/>
    </source>
</evidence>
<dbReference type="InParanoid" id="A0A1Y1MKB5"/>
<gene>
    <name evidence="10" type="ORF">PPYR_03239</name>
</gene>
<dbReference type="GO" id="GO:0006120">
    <property type="term" value="P:mitochondrial electron transport, NADH to ubiquinone"/>
    <property type="evidence" value="ECO:0007669"/>
    <property type="project" value="TreeGrafter"/>
</dbReference>
<reference evidence="9" key="1">
    <citation type="journal article" date="2016" name="Sci. Rep.">
        <title>Molecular characterization of firefly nuptial gifts: a multi-omics approach sheds light on postcopulatory sexual selection.</title>
        <authorList>
            <person name="Al-Wathiqui N."/>
            <person name="Fallon T.R."/>
            <person name="South A."/>
            <person name="Weng J.K."/>
            <person name="Lewis S.M."/>
        </authorList>
    </citation>
    <scope>NUCLEOTIDE SEQUENCE</scope>
</reference>
<evidence type="ECO:0000259" key="8">
    <source>
        <dbReference type="Pfam" id="PF00346"/>
    </source>
</evidence>
<dbReference type="PANTHER" id="PTHR11993:SF10">
    <property type="entry name" value="NADH DEHYDROGENASE [UBIQUINONE] IRON-SULFUR PROTEIN 2, MITOCHONDRIAL"/>
    <property type="match status" value="1"/>
</dbReference>
<evidence type="ECO:0000313" key="10">
    <source>
        <dbReference type="EMBL" id="KAB0791439.1"/>
    </source>
</evidence>
<reference evidence="10" key="3">
    <citation type="submission" date="2019-08" db="EMBL/GenBank/DDBJ databases">
        <authorList>
            <consortium name="Photinus pyralis genome working group"/>
            <person name="Fallon T.R."/>
            <person name="Sander Lower S.E."/>
            <person name="Weng J.-K."/>
        </authorList>
    </citation>
    <scope>NUCLEOTIDE SEQUENCE</scope>
    <source>
        <strain evidence="10">1611_PpyrPB1</strain>
        <tissue evidence="10">Whole body</tissue>
    </source>
</reference>
<protein>
    <recommendedName>
        <fullName evidence="5">Complex I-49kD</fullName>
    </recommendedName>
    <alternativeName>
        <fullName evidence="6">NADH-ubiquinone oxidoreductase 49 kDa subunit</fullName>
    </alternativeName>
</protein>
<dbReference type="Gene3D" id="1.10.645.10">
    <property type="entry name" value="Cytochrome-c3 Hydrogenase, chain B"/>
    <property type="match status" value="1"/>
</dbReference>
<dbReference type="EMBL" id="VVIM01000011">
    <property type="protein sequence ID" value="KAB0791439.1"/>
    <property type="molecule type" value="Genomic_DNA"/>
</dbReference>
<dbReference type="PANTHER" id="PTHR11993">
    <property type="entry name" value="NADH-UBIQUINONE OXIDOREDUCTASE 49 KDA SUBUNIT"/>
    <property type="match status" value="1"/>
</dbReference>